<feature type="chain" id="PRO_5046125585" evidence="2">
    <location>
        <begin position="20"/>
        <end position="303"/>
    </location>
</feature>
<dbReference type="InterPro" id="IPR011042">
    <property type="entry name" value="6-blade_b-propeller_TolB-like"/>
</dbReference>
<feature type="signal peptide" evidence="2">
    <location>
        <begin position="1"/>
        <end position="19"/>
    </location>
</feature>
<keyword evidence="4" id="KW-1185">Reference proteome</keyword>
<keyword evidence="2" id="KW-0732">Signal</keyword>
<accession>A0ABW3B2R3</accession>
<dbReference type="InterPro" id="IPR011659">
    <property type="entry name" value="WD40"/>
</dbReference>
<proteinExistence type="inferred from homology"/>
<dbReference type="Proteomes" id="UP001597012">
    <property type="component" value="Unassembled WGS sequence"/>
</dbReference>
<name>A0ABW3B2R3_9FLAO</name>
<protein>
    <submittedName>
        <fullName evidence="3">TolB family protein</fullName>
    </submittedName>
</protein>
<comment type="caution">
    <text evidence="3">The sequence shown here is derived from an EMBL/GenBank/DDBJ whole genome shotgun (WGS) entry which is preliminary data.</text>
</comment>
<evidence type="ECO:0000313" key="3">
    <source>
        <dbReference type="EMBL" id="MFD0797606.1"/>
    </source>
</evidence>
<dbReference type="SUPFAM" id="SSF82171">
    <property type="entry name" value="DPP6 N-terminal domain-like"/>
    <property type="match status" value="1"/>
</dbReference>
<sequence>MKIIVSTLFVLLPMLVTNAQQKGIKSTLVVFDIESNQRTTVLTENAHFEAPNWSRDGIFFVINQNGGLFKVTMDRTKERIDTGFADRCNNDHGISPDGKTLVLSHNLEDGNDGWLTSCMFTVPIDGGEPVRITKNTPSFWHGWSPDGKTLVYTAKRGEVFNIYAIPVRGGNEIQLTDSEGLDDGPDYSHDVKHIYYNSIASGTMEIWRMSANGTGNEQLTDDRYSNWFPHPSPDGKHLVYISYLIDQGSAHPAMKKVALRLYSLKEKTVRTLHEFIGGQGSLNVPSWSPDGKRFAFVSYDYID</sequence>
<evidence type="ECO:0000256" key="2">
    <source>
        <dbReference type="SAM" id="SignalP"/>
    </source>
</evidence>
<dbReference type="Pfam" id="PF07676">
    <property type="entry name" value="PD40"/>
    <property type="match status" value="3"/>
</dbReference>
<reference evidence="4" key="1">
    <citation type="journal article" date="2019" name="Int. J. Syst. Evol. Microbiol.">
        <title>The Global Catalogue of Microorganisms (GCM) 10K type strain sequencing project: providing services to taxonomists for standard genome sequencing and annotation.</title>
        <authorList>
            <consortium name="The Broad Institute Genomics Platform"/>
            <consortium name="The Broad Institute Genome Sequencing Center for Infectious Disease"/>
            <person name="Wu L."/>
            <person name="Ma J."/>
        </authorList>
    </citation>
    <scope>NUCLEOTIDE SEQUENCE [LARGE SCALE GENOMIC DNA]</scope>
    <source>
        <strain evidence="4">CCUG 61948</strain>
    </source>
</reference>
<organism evidence="3 4">
    <name type="scientific">Maribacter chungangensis</name>
    <dbReference type="NCBI Taxonomy" id="1069117"/>
    <lineage>
        <taxon>Bacteria</taxon>
        <taxon>Pseudomonadati</taxon>
        <taxon>Bacteroidota</taxon>
        <taxon>Flavobacteriia</taxon>
        <taxon>Flavobacteriales</taxon>
        <taxon>Flavobacteriaceae</taxon>
        <taxon>Maribacter</taxon>
    </lineage>
</organism>
<dbReference type="PANTHER" id="PTHR36842:SF1">
    <property type="entry name" value="PROTEIN TOLB"/>
    <property type="match status" value="1"/>
</dbReference>
<dbReference type="SUPFAM" id="SSF69304">
    <property type="entry name" value="Tricorn protease N-terminal domain"/>
    <property type="match status" value="1"/>
</dbReference>
<dbReference type="Gene3D" id="2.120.10.30">
    <property type="entry name" value="TolB, C-terminal domain"/>
    <property type="match status" value="1"/>
</dbReference>
<dbReference type="PANTHER" id="PTHR36842">
    <property type="entry name" value="PROTEIN TOLB HOMOLOG"/>
    <property type="match status" value="1"/>
</dbReference>
<comment type="similarity">
    <text evidence="1">Belongs to the TolB family.</text>
</comment>
<dbReference type="RefSeq" id="WP_379934014.1">
    <property type="nucleotide sequence ID" value="NZ_JBHTHY010000006.1"/>
</dbReference>
<evidence type="ECO:0000256" key="1">
    <source>
        <dbReference type="ARBA" id="ARBA00009820"/>
    </source>
</evidence>
<evidence type="ECO:0000313" key="4">
    <source>
        <dbReference type="Proteomes" id="UP001597012"/>
    </source>
</evidence>
<gene>
    <name evidence="3" type="ORF">ACFQZJ_09050</name>
</gene>
<dbReference type="EMBL" id="JBHTHY010000006">
    <property type="protein sequence ID" value="MFD0797606.1"/>
    <property type="molecule type" value="Genomic_DNA"/>
</dbReference>